<organism evidence="2 3">
    <name type="scientific">Monilinia fructigena</name>
    <dbReference type="NCBI Taxonomy" id="38457"/>
    <lineage>
        <taxon>Eukaryota</taxon>
        <taxon>Fungi</taxon>
        <taxon>Dikarya</taxon>
        <taxon>Ascomycota</taxon>
        <taxon>Pezizomycotina</taxon>
        <taxon>Leotiomycetes</taxon>
        <taxon>Helotiales</taxon>
        <taxon>Sclerotiniaceae</taxon>
        <taxon>Monilinia</taxon>
    </lineage>
</organism>
<evidence type="ECO:0000256" key="1">
    <source>
        <dbReference type="SAM" id="MobiDB-lite"/>
    </source>
</evidence>
<dbReference type="EMBL" id="QKRW01000004">
    <property type="protein sequence ID" value="RAL67315.1"/>
    <property type="molecule type" value="Genomic_DNA"/>
</dbReference>
<dbReference type="OrthoDB" id="10253329at2759"/>
<dbReference type="AlphaFoldDB" id="A0A395J474"/>
<dbReference type="Proteomes" id="UP000249056">
    <property type="component" value="Unassembled WGS sequence"/>
</dbReference>
<sequence>MHILAKTVVKMEPKIVPIVQTPPPVEKPKDVKGKDVATEESEEKSHIQYIARPPEWTIVNTEDAEYSDSDSMYSYDSGDESESEGGVEVEHEPETSAHNPERGTALSFPFIELYGIELLEITTLNMTVKCSRCREMTEIKGLKTGLSKTETCRKCATALMICYRRDLVHAHNVRAGFLDLEGCVVGDMLPSSFTPTCSTCSTIYPAPGIVSIRGETTTNVCRECHSKFTFSIPTIKFLQISSSATPHNLLLEKRKKPSALFQERLSPKMVSVDIMEKVIAGFALAVVRKCMHVISVMMKKKNMLMNGLKE</sequence>
<accession>A0A395J474</accession>
<proteinExistence type="predicted"/>
<reference evidence="2 3" key="1">
    <citation type="submission" date="2018-06" db="EMBL/GenBank/DDBJ databases">
        <title>Genome Sequence of the Brown Rot Fungal Pathogen Monilinia fructigena.</title>
        <authorList>
            <person name="Landi L."/>
            <person name="De Miccolis Angelini R.M."/>
            <person name="Pollastro S."/>
            <person name="Abate D."/>
            <person name="Faretra F."/>
            <person name="Romanazzi G."/>
        </authorList>
    </citation>
    <scope>NUCLEOTIDE SEQUENCE [LARGE SCALE GENOMIC DNA]</scope>
    <source>
        <strain evidence="2 3">Mfrg269</strain>
    </source>
</reference>
<gene>
    <name evidence="2" type="ORF">DID88_008077</name>
</gene>
<feature type="compositionally biased region" description="Basic and acidic residues" evidence="1">
    <location>
        <begin position="88"/>
        <end position="101"/>
    </location>
</feature>
<feature type="region of interest" description="Disordered" evidence="1">
    <location>
        <begin position="20"/>
        <end position="49"/>
    </location>
</feature>
<protein>
    <submittedName>
        <fullName evidence="2">Uncharacterized protein</fullName>
    </submittedName>
</protein>
<evidence type="ECO:0000313" key="2">
    <source>
        <dbReference type="EMBL" id="RAL67315.1"/>
    </source>
</evidence>
<feature type="compositionally biased region" description="Acidic residues" evidence="1">
    <location>
        <begin position="77"/>
        <end position="87"/>
    </location>
</feature>
<feature type="compositionally biased region" description="Basic and acidic residues" evidence="1">
    <location>
        <begin position="26"/>
        <end position="37"/>
    </location>
</feature>
<evidence type="ECO:0000313" key="3">
    <source>
        <dbReference type="Proteomes" id="UP000249056"/>
    </source>
</evidence>
<comment type="caution">
    <text evidence="2">The sequence shown here is derived from an EMBL/GenBank/DDBJ whole genome shotgun (WGS) entry which is preliminary data.</text>
</comment>
<name>A0A395J474_9HELO</name>
<keyword evidence="3" id="KW-1185">Reference proteome</keyword>
<feature type="region of interest" description="Disordered" evidence="1">
    <location>
        <begin position="65"/>
        <end position="102"/>
    </location>
</feature>